<sequence length="171" mass="19272">MGAQKRSENGVLHQWSVKGENLGESGTLHCSVGCYKIHKDGCKPQESGSVSNVSELYPALKEVIQQDGNGHHFPDIFDGEEDDDEEEESDRVPLEKLRLLAESKELKSLLCNPHLKQLLLTVDKAEDKESIMKTAMQEPIFVEFADQCLQIVEPPEKENEIFASEYKLFNP</sequence>
<dbReference type="STRING" id="75743.A0A401PLA7"/>
<reference evidence="3 4" key="1">
    <citation type="journal article" date="2018" name="Nat. Ecol. Evol.">
        <title>Shark genomes provide insights into elasmobranch evolution and the origin of vertebrates.</title>
        <authorList>
            <person name="Hara Y"/>
            <person name="Yamaguchi K"/>
            <person name="Onimaru K"/>
            <person name="Kadota M"/>
            <person name="Koyanagi M"/>
            <person name="Keeley SD"/>
            <person name="Tatsumi K"/>
            <person name="Tanaka K"/>
            <person name="Motone F"/>
            <person name="Kageyama Y"/>
            <person name="Nozu R"/>
            <person name="Adachi N"/>
            <person name="Nishimura O"/>
            <person name="Nakagawa R"/>
            <person name="Tanegashima C"/>
            <person name="Kiyatake I"/>
            <person name="Matsumoto R"/>
            <person name="Murakumo K"/>
            <person name="Nishida K"/>
            <person name="Terakita A"/>
            <person name="Kuratani S"/>
            <person name="Sato K"/>
            <person name="Hyodo S Kuraku.S."/>
        </authorList>
    </citation>
    <scope>NUCLEOTIDE SEQUENCE [LARGE SCALE GENOMIC DNA]</scope>
</reference>
<accession>A0A401PLA7</accession>
<evidence type="ECO:0000313" key="4">
    <source>
        <dbReference type="Proteomes" id="UP000288216"/>
    </source>
</evidence>
<evidence type="ECO:0000256" key="1">
    <source>
        <dbReference type="SAM" id="MobiDB-lite"/>
    </source>
</evidence>
<evidence type="ECO:0000313" key="3">
    <source>
        <dbReference type="EMBL" id="GCB73922.1"/>
    </source>
</evidence>
<protein>
    <recommendedName>
        <fullName evidence="2">Zinc finger HIT domain-containing protein</fullName>
    </recommendedName>
</protein>
<dbReference type="OMA" id="ICIFAFP"/>
<dbReference type="Proteomes" id="UP000288216">
    <property type="component" value="Unassembled WGS sequence"/>
</dbReference>
<proteinExistence type="predicted"/>
<dbReference type="OrthoDB" id="18412at2759"/>
<organism evidence="3 4">
    <name type="scientific">Scyliorhinus torazame</name>
    <name type="common">Cloudy catshark</name>
    <name type="synonym">Catulus torazame</name>
    <dbReference type="NCBI Taxonomy" id="75743"/>
    <lineage>
        <taxon>Eukaryota</taxon>
        <taxon>Metazoa</taxon>
        <taxon>Chordata</taxon>
        <taxon>Craniata</taxon>
        <taxon>Vertebrata</taxon>
        <taxon>Chondrichthyes</taxon>
        <taxon>Elasmobranchii</taxon>
        <taxon>Galeomorphii</taxon>
        <taxon>Galeoidea</taxon>
        <taxon>Carcharhiniformes</taxon>
        <taxon>Scyliorhinidae</taxon>
        <taxon>Scyliorhinus</taxon>
    </lineage>
</organism>
<gene>
    <name evidence="3" type="ORF">scyTo_0003004</name>
</gene>
<name>A0A401PLA7_SCYTO</name>
<dbReference type="EMBL" id="BFAA01000786">
    <property type="protein sequence ID" value="GCB73922.1"/>
    <property type="molecule type" value="Genomic_DNA"/>
</dbReference>
<feature type="domain" description="Zinc finger HIT" evidence="2">
    <location>
        <begin position="96"/>
        <end position="152"/>
    </location>
</feature>
<dbReference type="InterPro" id="IPR048371">
    <property type="entry name" value="ZNHIT3_C"/>
</dbReference>
<feature type="region of interest" description="Disordered" evidence="1">
    <location>
        <begin position="68"/>
        <end position="91"/>
    </location>
</feature>
<feature type="compositionally biased region" description="Acidic residues" evidence="1">
    <location>
        <begin position="77"/>
        <end position="89"/>
    </location>
</feature>
<comment type="caution">
    <text evidence="3">The sequence shown here is derived from an EMBL/GenBank/DDBJ whole genome shotgun (WGS) entry which is preliminary data.</text>
</comment>
<dbReference type="AlphaFoldDB" id="A0A401PLA7"/>
<keyword evidence="4" id="KW-1185">Reference proteome</keyword>
<evidence type="ECO:0000259" key="2">
    <source>
        <dbReference type="Pfam" id="PF21373"/>
    </source>
</evidence>
<dbReference type="Pfam" id="PF21373">
    <property type="entry name" value="ZNHIT3_C"/>
    <property type="match status" value="1"/>
</dbReference>